<evidence type="ECO:0000256" key="10">
    <source>
        <dbReference type="SAM" id="Phobius"/>
    </source>
</evidence>
<protein>
    <recommendedName>
        <fullName evidence="9">Sulfite efflux pump SSU1</fullName>
    </recommendedName>
</protein>
<evidence type="ECO:0000313" key="12">
    <source>
        <dbReference type="Proteomes" id="UP000234275"/>
    </source>
</evidence>
<keyword evidence="3" id="KW-0813">Transport</keyword>
<feature type="transmembrane region" description="Helical" evidence="10">
    <location>
        <begin position="280"/>
        <end position="303"/>
    </location>
</feature>
<dbReference type="EMBL" id="MSFO01000001">
    <property type="protein sequence ID" value="PLB54715.1"/>
    <property type="molecule type" value="Genomic_DNA"/>
</dbReference>
<evidence type="ECO:0000256" key="6">
    <source>
        <dbReference type="ARBA" id="ARBA00022989"/>
    </source>
</evidence>
<evidence type="ECO:0000256" key="2">
    <source>
        <dbReference type="ARBA" id="ARBA00008566"/>
    </source>
</evidence>
<feature type="transmembrane region" description="Helical" evidence="10">
    <location>
        <begin position="343"/>
        <end position="363"/>
    </location>
</feature>
<reference evidence="11 12" key="1">
    <citation type="submission" date="2016-12" db="EMBL/GenBank/DDBJ databases">
        <title>The genomes of Aspergillus section Nigri reveals drivers in fungal speciation.</title>
        <authorList>
            <consortium name="DOE Joint Genome Institute"/>
            <person name="Vesth T.C."/>
            <person name="Nybo J."/>
            <person name="Theobald S."/>
            <person name="Brandl J."/>
            <person name="Frisvad J.C."/>
            <person name="Nielsen K.F."/>
            <person name="Lyhne E.K."/>
            <person name="Kogle M.E."/>
            <person name="Kuo A."/>
            <person name="Riley R."/>
            <person name="Clum A."/>
            <person name="Nolan M."/>
            <person name="Lipzen A."/>
            <person name="Salamov A."/>
            <person name="Henrissat B."/>
            <person name="Wiebenga A."/>
            <person name="De Vries R.P."/>
            <person name="Grigoriev I.V."/>
            <person name="Mortensen U.H."/>
            <person name="Andersen M.R."/>
            <person name="Baker S.E."/>
        </authorList>
    </citation>
    <scope>NUCLEOTIDE SEQUENCE [LARGE SCALE GENOMIC DNA]</scope>
    <source>
        <strain evidence="11 12">IBT 23096</strain>
    </source>
</reference>
<evidence type="ECO:0000256" key="7">
    <source>
        <dbReference type="ARBA" id="ARBA00023136"/>
    </source>
</evidence>
<evidence type="ECO:0000256" key="9">
    <source>
        <dbReference type="ARBA" id="ARBA00072906"/>
    </source>
</evidence>
<feature type="transmembrane region" description="Helical" evidence="10">
    <location>
        <begin position="117"/>
        <end position="141"/>
    </location>
</feature>
<dbReference type="Proteomes" id="UP000234275">
    <property type="component" value="Unassembled WGS sequence"/>
</dbReference>
<dbReference type="Pfam" id="PF03595">
    <property type="entry name" value="SLAC1"/>
    <property type="match status" value="1"/>
</dbReference>
<evidence type="ECO:0000256" key="5">
    <source>
        <dbReference type="ARBA" id="ARBA00022692"/>
    </source>
</evidence>
<evidence type="ECO:0000256" key="4">
    <source>
        <dbReference type="ARBA" id="ARBA00022475"/>
    </source>
</evidence>
<name>A0A2I2GPB5_9EURO</name>
<feature type="transmembrane region" description="Helical" evidence="10">
    <location>
        <begin position="153"/>
        <end position="178"/>
    </location>
</feature>
<keyword evidence="4" id="KW-1003">Cell membrane</keyword>
<keyword evidence="12" id="KW-1185">Reference proteome</keyword>
<dbReference type="RefSeq" id="XP_024710017.1">
    <property type="nucleotide sequence ID" value="XM_024843502.1"/>
</dbReference>
<comment type="similarity">
    <text evidence="2">Belongs to the tellurite-resistance/dicarboxylate transporter (TDT) family.</text>
</comment>
<dbReference type="GeneID" id="36551202"/>
<evidence type="ECO:0000256" key="3">
    <source>
        <dbReference type="ARBA" id="ARBA00022448"/>
    </source>
</evidence>
<gene>
    <name evidence="11" type="ORF">P170DRAFT_345170</name>
</gene>
<dbReference type="InterPro" id="IPR051629">
    <property type="entry name" value="Sulfite_efflux_TDT"/>
</dbReference>
<evidence type="ECO:0000256" key="1">
    <source>
        <dbReference type="ARBA" id="ARBA00004651"/>
    </source>
</evidence>
<comment type="subcellular location">
    <subcellularLocation>
        <location evidence="1">Cell membrane</location>
        <topology evidence="1">Multi-pass membrane protein</topology>
    </subcellularLocation>
</comment>
<keyword evidence="7 10" id="KW-0472">Membrane</keyword>
<accession>A0A2I2GPB5</accession>
<dbReference type="AlphaFoldDB" id="A0A2I2GPB5"/>
<dbReference type="GO" id="GO:0000319">
    <property type="term" value="F:sulfite transmembrane transporter activity"/>
    <property type="evidence" value="ECO:0007669"/>
    <property type="project" value="TreeGrafter"/>
</dbReference>
<dbReference type="InterPro" id="IPR038665">
    <property type="entry name" value="Voltage-dep_anion_channel_sf"/>
</dbReference>
<dbReference type="PANTHER" id="PTHR31686">
    <property type="match status" value="1"/>
</dbReference>
<dbReference type="CDD" id="cd09299">
    <property type="entry name" value="TDT"/>
    <property type="match status" value="1"/>
</dbReference>
<feature type="transmembrane region" description="Helical" evidence="10">
    <location>
        <begin position="20"/>
        <end position="37"/>
    </location>
</feature>
<keyword evidence="5 10" id="KW-0812">Transmembrane</keyword>
<dbReference type="PANTHER" id="PTHR31686:SF3">
    <property type="entry name" value="ACID TRANSPORT PROTEIN, PUTATIVE (AFU_ORTHOLOGUE AFUA_4G09410)-RELATED"/>
    <property type="match status" value="1"/>
</dbReference>
<feature type="transmembrane region" description="Helical" evidence="10">
    <location>
        <begin position="49"/>
        <end position="75"/>
    </location>
</feature>
<keyword evidence="6 10" id="KW-1133">Transmembrane helix</keyword>
<dbReference type="FunFam" id="1.50.10.150:FF:000004">
    <property type="entry name" value="Malic acid transporter"/>
    <property type="match status" value="1"/>
</dbReference>
<feature type="transmembrane region" description="Helical" evidence="10">
    <location>
        <begin position="315"/>
        <end position="337"/>
    </location>
</feature>
<dbReference type="Gene3D" id="1.50.10.150">
    <property type="entry name" value="Voltage-dependent anion channel"/>
    <property type="match status" value="1"/>
</dbReference>
<comment type="function">
    <text evidence="8">Sulphite efflux pump required for the secretion of sulphite as a reducing agent. In the presence of sulphite, cystine in keratin is directly cleaved to cysteine and S-sulphocysteine, and thereby, reduced proteins become accessible to hydrolysis by a variety of secreted endo- and exoproteases. Excretion of sulphite mediated by an efflux pump also represents a detoxification pathway for dermatophytes during infection of the epidermal stratum corneum, hair and nails, which are rich in cysteine.</text>
</comment>
<comment type="caution">
    <text evidence="11">The sequence shown here is derived from an EMBL/GenBank/DDBJ whole genome shotgun (WGS) entry which is preliminary data.</text>
</comment>
<dbReference type="OrthoDB" id="1099at2759"/>
<feature type="transmembrane region" description="Helical" evidence="10">
    <location>
        <begin position="87"/>
        <end position="105"/>
    </location>
</feature>
<proteinExistence type="inferred from homology"/>
<dbReference type="VEuPathDB" id="FungiDB:P170DRAFT_345170"/>
<organism evidence="11 12">
    <name type="scientific">Aspergillus steynii IBT 23096</name>
    <dbReference type="NCBI Taxonomy" id="1392250"/>
    <lineage>
        <taxon>Eukaryota</taxon>
        <taxon>Fungi</taxon>
        <taxon>Dikarya</taxon>
        <taxon>Ascomycota</taxon>
        <taxon>Pezizomycotina</taxon>
        <taxon>Eurotiomycetes</taxon>
        <taxon>Eurotiomycetidae</taxon>
        <taxon>Eurotiales</taxon>
        <taxon>Aspergillaceae</taxon>
        <taxon>Aspergillus</taxon>
        <taxon>Aspergillus subgen. Circumdati</taxon>
    </lineage>
</organism>
<evidence type="ECO:0000256" key="8">
    <source>
        <dbReference type="ARBA" id="ARBA00056100"/>
    </source>
</evidence>
<feature type="transmembrane region" description="Helical" evidence="10">
    <location>
        <begin position="190"/>
        <end position="212"/>
    </location>
</feature>
<evidence type="ECO:0000313" key="11">
    <source>
        <dbReference type="EMBL" id="PLB54715.1"/>
    </source>
</evidence>
<dbReference type="GO" id="GO:0005886">
    <property type="term" value="C:plasma membrane"/>
    <property type="evidence" value="ECO:0007669"/>
    <property type="project" value="UniProtKB-SubCell"/>
</dbReference>
<dbReference type="InterPro" id="IPR004695">
    <property type="entry name" value="SLAC1/Mae1/Ssu1/TehA"/>
</dbReference>
<sequence>MSYDDPPPVNRFSRALWHFSPQWFLIPQGTGIIAVLLRQLHYQFGALPILAKILWIYTIALFGLALILYTLRIIIHPQHVSHELRTNLLETSCLASISITFTSIIEMLSLQYGSHAALAAYILWCISTFLAVLAVIAIPYIQLKLQPPGIEHIPPSILLPVIAALTSAAGGGVICTAAPISPRLQVPAIIISYLEIGTGFALALAFAAIVLLEHFNRSNPTPEKVYQDMIICGPFGQGGFALQSLGNAVLQGSFEAYDRGTFLTADAARPIGHISQWAGLMSWGFGTFWWCFAILSIVHTLLGQRGGWRATRFSMASWGLVFPWGVYTNCAVQLGKIMDSPALHVWSTVLVILLVVITIWVSLCTVKAIATGEVFGLENGWRRSRLEVLNGEGDKLS</sequence>